<evidence type="ECO:0000313" key="2">
    <source>
        <dbReference type="EMBL" id="EER10163.1"/>
    </source>
</evidence>
<reference evidence="2 3" key="1">
    <citation type="submission" date="2008-07" db="EMBL/GenBank/DDBJ databases">
        <authorList>
            <person name="El-Sayed N."/>
            <person name="Caler E."/>
            <person name="Inman J."/>
            <person name="Amedeo P."/>
            <person name="Hass B."/>
            <person name="Wortman J."/>
        </authorList>
    </citation>
    <scope>NUCLEOTIDE SEQUENCE [LARGE SCALE GENOMIC DNA]</scope>
    <source>
        <strain evidence="3">ATCC 50983 / TXsc</strain>
    </source>
</reference>
<dbReference type="InParanoid" id="C5KZD2"/>
<protein>
    <submittedName>
        <fullName evidence="2">Uncharacterized protein</fullName>
    </submittedName>
</protein>
<accession>C5KZD2</accession>
<organism evidence="3">
    <name type="scientific">Perkinsus marinus (strain ATCC 50983 / TXsc)</name>
    <dbReference type="NCBI Taxonomy" id="423536"/>
    <lineage>
        <taxon>Eukaryota</taxon>
        <taxon>Sar</taxon>
        <taxon>Alveolata</taxon>
        <taxon>Perkinsozoa</taxon>
        <taxon>Perkinsea</taxon>
        <taxon>Perkinsida</taxon>
        <taxon>Perkinsidae</taxon>
        <taxon>Perkinsus</taxon>
    </lineage>
</organism>
<feature type="region of interest" description="Disordered" evidence="1">
    <location>
        <begin position="124"/>
        <end position="144"/>
    </location>
</feature>
<dbReference type="EMBL" id="GG677774">
    <property type="protein sequence ID" value="EER10163.1"/>
    <property type="molecule type" value="Genomic_DNA"/>
</dbReference>
<dbReference type="GeneID" id="9038638"/>
<dbReference type="Proteomes" id="UP000007800">
    <property type="component" value="Unassembled WGS sequence"/>
</dbReference>
<keyword evidence="3" id="KW-1185">Reference proteome</keyword>
<name>C5KZD2_PERM5</name>
<dbReference type="RefSeq" id="XP_002778368.1">
    <property type="nucleotide sequence ID" value="XM_002778322.1"/>
</dbReference>
<dbReference type="AlphaFoldDB" id="C5KZD2"/>
<evidence type="ECO:0000256" key="1">
    <source>
        <dbReference type="SAM" id="MobiDB-lite"/>
    </source>
</evidence>
<sequence>MFDSPSTILKRSTLVFLVLQERLGVSRHDLWALARNRCLNVGETTAALIGQCLDWVVAMSIWPIYALPSSVPGFDNMRTAWLTQVRAGVPLVETALSLTRSARVEGHEGVALVQGHFYCPTYQHSRGKGKSKGHPVRSAPDTRSASPRLPIVLVPVVSIVEGKGSALRAPIPRLSITSEGLATYNDKYLMTSCNHGSDVGDVGDVGIWKTYPHPQASQDVSIGRSMTSSVLVTQYTEGTQTVRLLVLPIDKGQGSELEHREDMEPGEVFQVGDKVAFKRDSSATVHSSKIQKRKLHGVYLVIKVLVPTSYRLLVTVTWLPEVTRHKAQAKGNLW</sequence>
<evidence type="ECO:0000313" key="3">
    <source>
        <dbReference type="Proteomes" id="UP000007800"/>
    </source>
</evidence>
<proteinExistence type="predicted"/>
<gene>
    <name evidence="2" type="ORF">Pmar_PMAR012988</name>
</gene>
<feature type="compositionally biased region" description="Basic residues" evidence="1">
    <location>
        <begin position="125"/>
        <end position="135"/>
    </location>
</feature>